<sequence>MNRRLGCTFKVQLSLCSSKAPSPTSVLTDIDLQCPEGWSHIGQKCLKAYHIEKSWPQALHTCARYGAHLVRIETARENKFAAVLLSRPGRSSQHEAWIGLASRHQGDDIAFVWGDGVPASRYIGFWKDSQPDFKAGSCAMVGENSFFFAAPLP</sequence>
<accession>A0A0B1S2U1</accession>
<dbReference type="InterPro" id="IPR016186">
    <property type="entry name" value="C-type_lectin-like/link_sf"/>
</dbReference>
<keyword evidence="3" id="KW-1185">Reference proteome</keyword>
<dbReference type="PANTHER" id="PTHR22803">
    <property type="entry name" value="MANNOSE, PHOSPHOLIPASE, LECTIN RECEPTOR RELATED"/>
    <property type="match status" value="1"/>
</dbReference>
<dbReference type="InterPro" id="IPR016187">
    <property type="entry name" value="CTDL_fold"/>
</dbReference>
<name>A0A0B1S2U1_OESDE</name>
<dbReference type="CDD" id="cd00037">
    <property type="entry name" value="CLECT"/>
    <property type="match status" value="1"/>
</dbReference>
<dbReference type="Pfam" id="PF00059">
    <property type="entry name" value="Lectin_C"/>
    <property type="match status" value="1"/>
</dbReference>
<organism evidence="2 3">
    <name type="scientific">Oesophagostomum dentatum</name>
    <name type="common">Nodular worm</name>
    <dbReference type="NCBI Taxonomy" id="61180"/>
    <lineage>
        <taxon>Eukaryota</taxon>
        <taxon>Metazoa</taxon>
        <taxon>Ecdysozoa</taxon>
        <taxon>Nematoda</taxon>
        <taxon>Chromadorea</taxon>
        <taxon>Rhabditida</taxon>
        <taxon>Rhabditina</taxon>
        <taxon>Rhabditomorpha</taxon>
        <taxon>Strongyloidea</taxon>
        <taxon>Strongylidae</taxon>
        <taxon>Oesophagostomum</taxon>
    </lineage>
</organism>
<dbReference type="SUPFAM" id="SSF56436">
    <property type="entry name" value="C-type lectin-like"/>
    <property type="match status" value="1"/>
</dbReference>
<dbReference type="AlphaFoldDB" id="A0A0B1S2U1"/>
<dbReference type="Gene3D" id="3.10.100.10">
    <property type="entry name" value="Mannose-Binding Protein A, subunit A"/>
    <property type="match status" value="1"/>
</dbReference>
<evidence type="ECO:0000313" key="2">
    <source>
        <dbReference type="EMBL" id="KHJ78196.1"/>
    </source>
</evidence>
<dbReference type="SMART" id="SM00034">
    <property type="entry name" value="CLECT"/>
    <property type="match status" value="1"/>
</dbReference>
<evidence type="ECO:0000313" key="3">
    <source>
        <dbReference type="Proteomes" id="UP000053660"/>
    </source>
</evidence>
<proteinExistence type="predicted"/>
<gene>
    <name evidence="2" type="ORF">OESDEN_22184</name>
</gene>
<protein>
    <submittedName>
        <fullName evidence="2">Lectin C-type domain protein</fullName>
    </submittedName>
</protein>
<dbReference type="OrthoDB" id="418245at2759"/>
<evidence type="ECO:0000259" key="1">
    <source>
        <dbReference type="PROSITE" id="PS50041"/>
    </source>
</evidence>
<dbReference type="InterPro" id="IPR050111">
    <property type="entry name" value="C-type_lectin/snaclec_domain"/>
</dbReference>
<feature type="domain" description="C-type lectin" evidence="1">
    <location>
        <begin position="41"/>
        <end position="141"/>
    </location>
</feature>
<dbReference type="InterPro" id="IPR001304">
    <property type="entry name" value="C-type_lectin-like"/>
</dbReference>
<reference evidence="2 3" key="1">
    <citation type="submission" date="2014-03" db="EMBL/GenBank/DDBJ databases">
        <title>Draft genome of the hookworm Oesophagostomum dentatum.</title>
        <authorList>
            <person name="Mitreva M."/>
        </authorList>
    </citation>
    <scope>NUCLEOTIDE SEQUENCE [LARGE SCALE GENOMIC DNA]</scope>
    <source>
        <strain evidence="2 3">OD-Hann</strain>
    </source>
</reference>
<dbReference type="Proteomes" id="UP000053660">
    <property type="component" value="Unassembled WGS sequence"/>
</dbReference>
<dbReference type="EMBL" id="KN610014">
    <property type="protein sequence ID" value="KHJ78196.1"/>
    <property type="molecule type" value="Genomic_DNA"/>
</dbReference>
<dbReference type="PROSITE" id="PS50041">
    <property type="entry name" value="C_TYPE_LECTIN_2"/>
    <property type="match status" value="1"/>
</dbReference>